<sequence length="147" mass="14577">MLVVLAVLGALVVSVGGGWWFVSGVLRLASRPGADPVAGARGATVDPGPVPPPPAPSSSLDPAGPDGPAARAALRGGTWIGFLERAAVTACVLLGQPAGVAIVVAVKGLGRYPELKENPGASERFVIGTLASLIWAAGWGLLASLAL</sequence>
<evidence type="ECO:0000256" key="2">
    <source>
        <dbReference type="SAM" id="Phobius"/>
    </source>
</evidence>
<name>A0A4Y3KGX7_CELUD</name>
<keyword evidence="2" id="KW-0812">Transmembrane</keyword>
<feature type="transmembrane region" description="Helical" evidence="2">
    <location>
        <begin position="125"/>
        <end position="146"/>
    </location>
</feature>
<comment type="caution">
    <text evidence="3">The sequence shown here is derived from an EMBL/GenBank/DDBJ whole genome shotgun (WGS) entry which is preliminary data.</text>
</comment>
<dbReference type="EMBL" id="BJLP01000053">
    <property type="protein sequence ID" value="GEA82258.1"/>
    <property type="molecule type" value="Genomic_DNA"/>
</dbReference>
<evidence type="ECO:0000313" key="4">
    <source>
        <dbReference type="Proteomes" id="UP000315842"/>
    </source>
</evidence>
<evidence type="ECO:0000256" key="1">
    <source>
        <dbReference type="SAM" id="MobiDB-lite"/>
    </source>
</evidence>
<organism evidence="3 4">
    <name type="scientific">Cellulomonas uda</name>
    <dbReference type="NCBI Taxonomy" id="1714"/>
    <lineage>
        <taxon>Bacteria</taxon>
        <taxon>Bacillati</taxon>
        <taxon>Actinomycetota</taxon>
        <taxon>Actinomycetes</taxon>
        <taxon>Micrococcales</taxon>
        <taxon>Cellulomonadaceae</taxon>
        <taxon>Cellulomonas</taxon>
    </lineage>
</organism>
<accession>A0A4Y3KGX7</accession>
<feature type="transmembrane region" description="Helical" evidence="2">
    <location>
        <begin position="86"/>
        <end position="105"/>
    </location>
</feature>
<evidence type="ECO:0000313" key="3">
    <source>
        <dbReference type="EMBL" id="GEA82258.1"/>
    </source>
</evidence>
<feature type="compositionally biased region" description="Low complexity" evidence="1">
    <location>
        <begin position="57"/>
        <end position="68"/>
    </location>
</feature>
<dbReference type="AlphaFoldDB" id="A0A4Y3KGX7"/>
<reference evidence="3 4" key="1">
    <citation type="submission" date="2019-06" db="EMBL/GenBank/DDBJ databases">
        <title>Whole genome shotgun sequence of Cellulomonas uda NBRC 3747.</title>
        <authorList>
            <person name="Hosoyama A."/>
            <person name="Uohara A."/>
            <person name="Ohji S."/>
            <person name="Ichikawa N."/>
        </authorList>
    </citation>
    <scope>NUCLEOTIDE SEQUENCE [LARGE SCALE GENOMIC DNA]</scope>
    <source>
        <strain evidence="3 4">NBRC 3747</strain>
    </source>
</reference>
<keyword evidence="2" id="KW-0472">Membrane</keyword>
<dbReference type="RefSeq" id="WP_141321857.1">
    <property type="nucleotide sequence ID" value="NZ_BJLP01000053.1"/>
</dbReference>
<proteinExistence type="predicted"/>
<dbReference type="Proteomes" id="UP000315842">
    <property type="component" value="Unassembled WGS sequence"/>
</dbReference>
<keyword evidence="2" id="KW-1133">Transmembrane helix</keyword>
<keyword evidence="4" id="KW-1185">Reference proteome</keyword>
<protein>
    <submittedName>
        <fullName evidence="3">Uncharacterized protein</fullName>
    </submittedName>
</protein>
<gene>
    <name evidence="3" type="ORF">CUD01_27020</name>
</gene>
<feature type="region of interest" description="Disordered" evidence="1">
    <location>
        <begin position="37"/>
        <end position="68"/>
    </location>
</feature>